<dbReference type="PANTHER" id="PTHR47151">
    <property type="entry name" value="LEU/ILE/VAL-BINDING ABC TRANSPORTER SUBUNIT"/>
    <property type="match status" value="1"/>
</dbReference>
<organism evidence="7 8">
    <name type="scientific">Micromonospora avicenniae</name>
    <dbReference type="NCBI Taxonomy" id="1198245"/>
    <lineage>
        <taxon>Bacteria</taxon>
        <taxon>Bacillati</taxon>
        <taxon>Actinomycetota</taxon>
        <taxon>Actinomycetes</taxon>
        <taxon>Micromonosporales</taxon>
        <taxon>Micromonosporaceae</taxon>
        <taxon>Micromonospora</taxon>
    </lineage>
</organism>
<dbReference type="OrthoDB" id="7337537at2"/>
<dbReference type="RefSeq" id="WP_084753422.1">
    <property type="nucleotide sequence ID" value="NZ_FTNF01000030.1"/>
</dbReference>
<evidence type="ECO:0000256" key="5">
    <source>
        <dbReference type="SAM" id="SignalP"/>
    </source>
</evidence>
<dbReference type="InterPro" id="IPR028082">
    <property type="entry name" value="Peripla_BP_I"/>
</dbReference>
<dbReference type="InterPro" id="IPR000709">
    <property type="entry name" value="Leu_Ile_Val-bd"/>
</dbReference>
<evidence type="ECO:0000313" key="8">
    <source>
        <dbReference type="Proteomes" id="UP000186004"/>
    </source>
</evidence>
<keyword evidence="3 5" id="KW-0732">Signal</keyword>
<dbReference type="Proteomes" id="UP000186004">
    <property type="component" value="Unassembled WGS sequence"/>
</dbReference>
<evidence type="ECO:0000256" key="2">
    <source>
        <dbReference type="ARBA" id="ARBA00022448"/>
    </source>
</evidence>
<feature type="signal peptide" evidence="5">
    <location>
        <begin position="1"/>
        <end position="33"/>
    </location>
</feature>
<sequence>MTSFLTRRLSRVALVGSAAVAAMMLSACGNGLASGGGEKSDDGPIVLGMLTPLSGSSSAIGPYMKNAAQLAVDEINAKGGVNGRKLELKVEDEACDAKSATAGANKLVTAGVKISVGGYCSGATLPTLPIFEKAGVPMLIPAANSNELVAQHKKNVFLINGTGAQQSDAALKFMKKVGATKVALMDDNTSYSKDIADTTAKLLTGSPALAGRESVTAGESDYGANVNAILKGQPDFIYWTGYYQEGGLIIRQLRQAGYKGNVMVADGSVDQKLVDIAGPEAAEGVFATMTQTPETIQGAEKWIADYKSKFGADPGPYSTQAYDAVRVAAEAVGKAGSTDGDAVIKALEGIDGFQLFSGPLKFTPEHTLSSGGFQILVVENGKIVLKDTLQ</sequence>
<evidence type="ECO:0000313" key="7">
    <source>
        <dbReference type="EMBL" id="SIR95515.1"/>
    </source>
</evidence>
<reference evidence="7 8" key="1">
    <citation type="submission" date="2017-01" db="EMBL/GenBank/DDBJ databases">
        <authorList>
            <person name="Mah S.A."/>
            <person name="Swanson W.J."/>
            <person name="Moy G.W."/>
            <person name="Vacquier V.D."/>
        </authorList>
    </citation>
    <scope>NUCLEOTIDE SEQUENCE [LARGE SCALE GENOMIC DNA]</scope>
    <source>
        <strain evidence="7 8">DSM 45758</strain>
    </source>
</reference>
<protein>
    <submittedName>
        <fullName evidence="7">Branched-chain amino acid transport system substrate-binding protein</fullName>
    </submittedName>
</protein>
<dbReference type="Gene3D" id="3.40.50.2300">
    <property type="match status" value="2"/>
</dbReference>
<keyword evidence="4" id="KW-0029">Amino-acid transport</keyword>
<evidence type="ECO:0000259" key="6">
    <source>
        <dbReference type="Pfam" id="PF13458"/>
    </source>
</evidence>
<dbReference type="PANTHER" id="PTHR47151:SF2">
    <property type="entry name" value="AMINO ACID BINDING PROTEIN"/>
    <property type="match status" value="1"/>
</dbReference>
<dbReference type="AlphaFoldDB" id="A0A1N7F5J8"/>
<comment type="similarity">
    <text evidence="1">Belongs to the leucine-binding protein family.</text>
</comment>
<proteinExistence type="inferred from homology"/>
<evidence type="ECO:0000256" key="1">
    <source>
        <dbReference type="ARBA" id="ARBA00010062"/>
    </source>
</evidence>
<evidence type="ECO:0000256" key="4">
    <source>
        <dbReference type="ARBA" id="ARBA00022970"/>
    </source>
</evidence>
<feature type="chain" id="PRO_5013043229" evidence="5">
    <location>
        <begin position="34"/>
        <end position="390"/>
    </location>
</feature>
<keyword evidence="8" id="KW-1185">Reference proteome</keyword>
<keyword evidence="2" id="KW-0813">Transport</keyword>
<dbReference type="PROSITE" id="PS51257">
    <property type="entry name" value="PROKAR_LIPOPROTEIN"/>
    <property type="match status" value="1"/>
</dbReference>
<dbReference type="PRINTS" id="PR00337">
    <property type="entry name" value="LEUILEVALBP"/>
</dbReference>
<name>A0A1N7F5J8_9ACTN</name>
<dbReference type="STRING" id="1198245.SAMN05444858_13059"/>
<evidence type="ECO:0000256" key="3">
    <source>
        <dbReference type="ARBA" id="ARBA00022729"/>
    </source>
</evidence>
<dbReference type="SUPFAM" id="SSF53822">
    <property type="entry name" value="Periplasmic binding protein-like I"/>
    <property type="match status" value="1"/>
</dbReference>
<dbReference type="CDD" id="cd06342">
    <property type="entry name" value="PBP1_ABC_LIVBP-like"/>
    <property type="match status" value="1"/>
</dbReference>
<dbReference type="Pfam" id="PF13458">
    <property type="entry name" value="Peripla_BP_6"/>
    <property type="match status" value="1"/>
</dbReference>
<dbReference type="InterPro" id="IPR028081">
    <property type="entry name" value="Leu-bd"/>
</dbReference>
<dbReference type="EMBL" id="FTNF01000030">
    <property type="protein sequence ID" value="SIR95515.1"/>
    <property type="molecule type" value="Genomic_DNA"/>
</dbReference>
<feature type="domain" description="Leucine-binding protein" evidence="6">
    <location>
        <begin position="44"/>
        <end position="370"/>
    </location>
</feature>
<dbReference type="GO" id="GO:0006865">
    <property type="term" value="P:amino acid transport"/>
    <property type="evidence" value="ECO:0007669"/>
    <property type="project" value="UniProtKB-KW"/>
</dbReference>
<gene>
    <name evidence="7" type="ORF">SAMN05444858_13059</name>
</gene>
<accession>A0A1N7F5J8</accession>